<organism evidence="1 2">
    <name type="scientific">Striga asiatica</name>
    <name type="common">Asiatic witchweed</name>
    <name type="synonym">Buchnera asiatica</name>
    <dbReference type="NCBI Taxonomy" id="4170"/>
    <lineage>
        <taxon>Eukaryota</taxon>
        <taxon>Viridiplantae</taxon>
        <taxon>Streptophyta</taxon>
        <taxon>Embryophyta</taxon>
        <taxon>Tracheophyta</taxon>
        <taxon>Spermatophyta</taxon>
        <taxon>Magnoliopsida</taxon>
        <taxon>eudicotyledons</taxon>
        <taxon>Gunneridae</taxon>
        <taxon>Pentapetalae</taxon>
        <taxon>asterids</taxon>
        <taxon>lamiids</taxon>
        <taxon>Lamiales</taxon>
        <taxon>Orobanchaceae</taxon>
        <taxon>Buchnereae</taxon>
        <taxon>Striga</taxon>
    </lineage>
</organism>
<dbReference type="OrthoDB" id="10627352at2759"/>
<protein>
    <submittedName>
        <fullName evidence="1">Non-structural protein 5</fullName>
    </submittedName>
</protein>
<reference evidence="2" key="1">
    <citation type="journal article" date="2019" name="Curr. Biol.">
        <title>Genome Sequence of Striga asiatica Provides Insight into the Evolution of Plant Parasitism.</title>
        <authorList>
            <person name="Yoshida S."/>
            <person name="Kim S."/>
            <person name="Wafula E.K."/>
            <person name="Tanskanen J."/>
            <person name="Kim Y.M."/>
            <person name="Honaas L."/>
            <person name="Yang Z."/>
            <person name="Spallek T."/>
            <person name="Conn C.E."/>
            <person name="Ichihashi Y."/>
            <person name="Cheong K."/>
            <person name="Cui S."/>
            <person name="Der J.P."/>
            <person name="Gundlach H."/>
            <person name="Jiao Y."/>
            <person name="Hori C."/>
            <person name="Ishida J.K."/>
            <person name="Kasahara H."/>
            <person name="Kiba T."/>
            <person name="Kim M.S."/>
            <person name="Koo N."/>
            <person name="Laohavisit A."/>
            <person name="Lee Y.H."/>
            <person name="Lumba S."/>
            <person name="McCourt P."/>
            <person name="Mortimer J.C."/>
            <person name="Mutuku J.M."/>
            <person name="Nomura T."/>
            <person name="Sasaki-Sekimoto Y."/>
            <person name="Seto Y."/>
            <person name="Wang Y."/>
            <person name="Wakatake T."/>
            <person name="Sakakibara H."/>
            <person name="Demura T."/>
            <person name="Yamaguchi S."/>
            <person name="Yoneyama K."/>
            <person name="Manabe R.I."/>
            <person name="Nelson D.C."/>
            <person name="Schulman A.H."/>
            <person name="Timko M.P."/>
            <person name="dePamphilis C.W."/>
            <person name="Choi D."/>
            <person name="Shirasu K."/>
        </authorList>
    </citation>
    <scope>NUCLEOTIDE SEQUENCE [LARGE SCALE GENOMIC DNA]</scope>
    <source>
        <strain evidence="2">cv. UVA1</strain>
    </source>
</reference>
<keyword evidence="2" id="KW-1185">Reference proteome</keyword>
<dbReference type="Proteomes" id="UP000325081">
    <property type="component" value="Unassembled WGS sequence"/>
</dbReference>
<dbReference type="EMBL" id="BKCP01009626">
    <property type="protein sequence ID" value="GER51309.1"/>
    <property type="molecule type" value="Genomic_DNA"/>
</dbReference>
<evidence type="ECO:0000313" key="1">
    <source>
        <dbReference type="EMBL" id="GER51309.1"/>
    </source>
</evidence>
<proteinExistence type="predicted"/>
<evidence type="ECO:0000313" key="2">
    <source>
        <dbReference type="Proteomes" id="UP000325081"/>
    </source>
</evidence>
<dbReference type="AlphaFoldDB" id="A0A5A7R1N9"/>
<name>A0A5A7R1N9_STRAF</name>
<sequence length="123" mass="13809">MGLLGLRALAWRRWALWTWGLKVSSCSAGGCFASGVEFFRKRSLFGSFVVGPFSNGRAAIHRSNQLQPQWGLFGSMNHKIKLQAILLTDPLDFPSSFSRFCWICRVMAELRSDILSLLARISV</sequence>
<gene>
    <name evidence="1" type="ORF">STAS_28676</name>
</gene>
<comment type="caution">
    <text evidence="1">The sequence shown here is derived from an EMBL/GenBank/DDBJ whole genome shotgun (WGS) entry which is preliminary data.</text>
</comment>
<accession>A0A5A7R1N9</accession>